<evidence type="ECO:0000259" key="2">
    <source>
        <dbReference type="Pfam" id="PF02230"/>
    </source>
</evidence>
<dbReference type="PANTHER" id="PTHR38695">
    <property type="entry name" value="AMINO ACID PERMEASE_ SLC12A DOMAIN-CONTAINING PROTEIN"/>
    <property type="match status" value="1"/>
</dbReference>
<dbReference type="Pfam" id="PF02230">
    <property type="entry name" value="Abhydrolase_2"/>
    <property type="match status" value="1"/>
</dbReference>
<sequence>MTPAPAFPPPVVLTGGSAHAADPLVVLLHGRGADERDVIGLADELPIGPAYVAVRAPIAEGHGFAWFANRGIGRPHPDSLRATMDWFRDWLDPVAPAERPVLLIGFSGGAAFAGGLVLDDPGRFAGAAILCGTIPFDAGVPTTPARLSGLPIFLAHGADDTVIPRDLQDLTWRYLTTESGAPTVARKDAVGHSLATEALTHLSGWLQDRVSHLAMRSTGDGAAADDSCRWAGFEALPPRRGPRPQVSTSIPQQQTSDNAPLEIQQQLLAELSSLPGVTTRQSVLSVRGARGFMLADGNGPADAFLVVPAGEFAHLHPSYDGSMHLALPGRLAADAVEKGWAVAHPLAGTRLTPGMVLIYGPRDAEELAVVAGIARTSHLYASGGQRS</sequence>
<gene>
    <name evidence="4" type="ORF">ACFQ34_03205</name>
</gene>
<comment type="caution">
    <text evidence="4">The sequence shown here is derived from an EMBL/GenBank/DDBJ whole genome shotgun (WGS) entry which is preliminary data.</text>
</comment>
<evidence type="ECO:0000313" key="5">
    <source>
        <dbReference type="Proteomes" id="UP001597182"/>
    </source>
</evidence>
<dbReference type="InterPro" id="IPR040841">
    <property type="entry name" value="Luciferase_dom"/>
</dbReference>
<dbReference type="EMBL" id="JBHTMB010000021">
    <property type="protein sequence ID" value="MFD1232283.1"/>
    <property type="molecule type" value="Genomic_DNA"/>
</dbReference>
<dbReference type="Pfam" id="PF17648">
    <property type="entry name" value="Luciferase"/>
    <property type="match status" value="1"/>
</dbReference>
<feature type="domain" description="Phospholipase/carboxylesterase/thioesterase" evidence="2">
    <location>
        <begin position="19"/>
        <end position="206"/>
    </location>
</feature>
<dbReference type="Proteomes" id="UP001597182">
    <property type="component" value="Unassembled WGS sequence"/>
</dbReference>
<evidence type="ECO:0000256" key="1">
    <source>
        <dbReference type="SAM" id="MobiDB-lite"/>
    </source>
</evidence>
<dbReference type="SUPFAM" id="SSF53474">
    <property type="entry name" value="alpha/beta-Hydrolases"/>
    <property type="match status" value="1"/>
</dbReference>
<dbReference type="PANTHER" id="PTHR38695:SF1">
    <property type="entry name" value="AMINO ACID PERMEASE_ SLC12A DOMAIN-CONTAINING PROTEIN"/>
    <property type="match status" value="1"/>
</dbReference>
<dbReference type="InterPro" id="IPR029058">
    <property type="entry name" value="AB_hydrolase_fold"/>
</dbReference>
<feature type="region of interest" description="Disordered" evidence="1">
    <location>
        <begin position="233"/>
        <end position="257"/>
    </location>
</feature>
<keyword evidence="5" id="KW-1185">Reference proteome</keyword>
<evidence type="ECO:0000259" key="3">
    <source>
        <dbReference type="Pfam" id="PF17648"/>
    </source>
</evidence>
<dbReference type="InterPro" id="IPR003140">
    <property type="entry name" value="PLipase/COase/thioEstase"/>
</dbReference>
<protein>
    <submittedName>
        <fullName evidence="4">Luciferase family protein</fullName>
    </submittedName>
</protein>
<accession>A0ABW3VDT6</accession>
<organism evidence="4 5">
    <name type="scientific">Pseudonocardia benzenivorans</name>
    <dbReference type="NCBI Taxonomy" id="228005"/>
    <lineage>
        <taxon>Bacteria</taxon>
        <taxon>Bacillati</taxon>
        <taxon>Actinomycetota</taxon>
        <taxon>Actinomycetes</taxon>
        <taxon>Pseudonocardiales</taxon>
        <taxon>Pseudonocardiaceae</taxon>
        <taxon>Pseudonocardia</taxon>
    </lineage>
</organism>
<name>A0ABW3VDT6_9PSEU</name>
<evidence type="ECO:0000313" key="4">
    <source>
        <dbReference type="EMBL" id="MFD1232283.1"/>
    </source>
</evidence>
<reference evidence="5" key="1">
    <citation type="journal article" date="2019" name="Int. J. Syst. Evol. Microbiol.">
        <title>The Global Catalogue of Microorganisms (GCM) 10K type strain sequencing project: providing services to taxonomists for standard genome sequencing and annotation.</title>
        <authorList>
            <consortium name="The Broad Institute Genomics Platform"/>
            <consortium name="The Broad Institute Genome Sequencing Center for Infectious Disease"/>
            <person name="Wu L."/>
            <person name="Ma J."/>
        </authorList>
    </citation>
    <scope>NUCLEOTIDE SEQUENCE [LARGE SCALE GENOMIC DNA]</scope>
    <source>
        <strain evidence="5">CCUG 49018</strain>
    </source>
</reference>
<feature type="domain" description="Luciferase" evidence="3">
    <location>
        <begin position="310"/>
        <end position="376"/>
    </location>
</feature>
<dbReference type="RefSeq" id="WP_346093284.1">
    <property type="nucleotide sequence ID" value="NZ_BAABKS010000074.1"/>
</dbReference>
<feature type="compositionally biased region" description="Polar residues" evidence="1">
    <location>
        <begin position="245"/>
        <end position="257"/>
    </location>
</feature>
<proteinExistence type="predicted"/>
<dbReference type="Gene3D" id="3.40.50.1820">
    <property type="entry name" value="alpha/beta hydrolase"/>
    <property type="match status" value="1"/>
</dbReference>
<dbReference type="InterPro" id="IPR048273">
    <property type="entry name" value="Luciferase"/>
</dbReference>